<feature type="compositionally biased region" description="Basic and acidic residues" evidence="1">
    <location>
        <begin position="28"/>
        <end position="48"/>
    </location>
</feature>
<reference evidence="2 3" key="1">
    <citation type="submission" date="2020-05" db="EMBL/GenBank/DDBJ databases">
        <title>Azospirillum oleiclasticum sp. nov, a nitrogen-fixing and heavy crude oil-emulsifying bacterium isolated from the crude oil of Yumen Oilfield.</title>
        <authorList>
            <person name="Wu D."/>
            <person name="Cai M."/>
            <person name="Zhang X."/>
        </authorList>
    </citation>
    <scope>NUCLEOTIDE SEQUENCE [LARGE SCALE GENOMIC DNA]</scope>
    <source>
        <strain evidence="2 3">ROY-1-1-2</strain>
    </source>
</reference>
<dbReference type="EMBL" id="JABFDB010000004">
    <property type="protein sequence ID" value="NYZ19788.1"/>
    <property type="molecule type" value="Genomic_DNA"/>
</dbReference>
<dbReference type="RefSeq" id="WP_180281552.1">
    <property type="nucleotide sequence ID" value="NZ_JABFDB010000004.1"/>
</dbReference>
<name>A0ABX2T9G7_9PROT</name>
<gene>
    <name evidence="2" type="ORF">HND93_08695</name>
</gene>
<evidence type="ECO:0000256" key="1">
    <source>
        <dbReference type="SAM" id="MobiDB-lite"/>
    </source>
</evidence>
<comment type="caution">
    <text evidence="2">The sequence shown here is derived from an EMBL/GenBank/DDBJ whole genome shotgun (WGS) entry which is preliminary data.</text>
</comment>
<evidence type="ECO:0000313" key="3">
    <source>
        <dbReference type="Proteomes" id="UP000584642"/>
    </source>
</evidence>
<dbReference type="Proteomes" id="UP000584642">
    <property type="component" value="Unassembled WGS sequence"/>
</dbReference>
<organism evidence="2 3">
    <name type="scientific">Azospirillum oleiclasticum</name>
    <dbReference type="NCBI Taxonomy" id="2735135"/>
    <lineage>
        <taxon>Bacteria</taxon>
        <taxon>Pseudomonadati</taxon>
        <taxon>Pseudomonadota</taxon>
        <taxon>Alphaproteobacteria</taxon>
        <taxon>Rhodospirillales</taxon>
        <taxon>Azospirillaceae</taxon>
        <taxon>Azospirillum</taxon>
    </lineage>
</organism>
<sequence>MDKDQPDDTRKPEKAEDGKPQTGPKTGQKIDEKAQEEAAEERKEGGYQ</sequence>
<accession>A0ABX2T9G7</accession>
<keyword evidence="3" id="KW-1185">Reference proteome</keyword>
<evidence type="ECO:0000313" key="2">
    <source>
        <dbReference type="EMBL" id="NYZ19788.1"/>
    </source>
</evidence>
<feature type="compositionally biased region" description="Basic and acidic residues" evidence="1">
    <location>
        <begin position="1"/>
        <end position="19"/>
    </location>
</feature>
<proteinExistence type="predicted"/>
<protein>
    <submittedName>
        <fullName evidence="2">Uncharacterized protein</fullName>
    </submittedName>
</protein>
<feature type="region of interest" description="Disordered" evidence="1">
    <location>
        <begin position="1"/>
        <end position="48"/>
    </location>
</feature>